<dbReference type="GO" id="GO:0006241">
    <property type="term" value="P:CTP biosynthetic process"/>
    <property type="evidence" value="ECO:0007669"/>
    <property type="project" value="InterPro"/>
</dbReference>
<dbReference type="GO" id="GO:0006183">
    <property type="term" value="P:GTP biosynthetic process"/>
    <property type="evidence" value="ECO:0007669"/>
    <property type="project" value="InterPro"/>
</dbReference>
<dbReference type="VEuPathDB" id="FungiDB:SPPG_06597"/>
<feature type="binding site" evidence="11">
    <location>
        <position position="1187"/>
    </location>
    <ligand>
        <name>ATP</name>
        <dbReference type="ChEBI" id="CHEBI:30616"/>
    </ligand>
</feature>
<keyword evidence="10" id="KW-0546">Nucleotide metabolism</keyword>
<feature type="region of interest" description="Disordered" evidence="13">
    <location>
        <begin position="66"/>
        <end position="87"/>
    </location>
</feature>
<dbReference type="GO" id="GO:0046872">
    <property type="term" value="F:metal ion binding"/>
    <property type="evidence" value="ECO:0007669"/>
    <property type="project" value="UniProtKB-KW"/>
</dbReference>
<keyword evidence="14" id="KW-0732">Signal</keyword>
<feature type="compositionally biased region" description="Polar residues" evidence="13">
    <location>
        <begin position="1253"/>
        <end position="1263"/>
    </location>
</feature>
<feature type="compositionally biased region" description="Low complexity" evidence="13">
    <location>
        <begin position="1327"/>
        <end position="1348"/>
    </location>
</feature>
<feature type="binding site" evidence="11">
    <location>
        <position position="706"/>
    </location>
    <ligand>
        <name>ATP</name>
        <dbReference type="ChEBI" id="CHEBI:30616"/>
    </ligand>
</feature>
<feature type="binding site" evidence="11">
    <location>
        <position position="887"/>
    </location>
    <ligand>
        <name>ATP</name>
        <dbReference type="ChEBI" id="CHEBI:30616"/>
    </ligand>
</feature>
<keyword evidence="9" id="KW-0460">Magnesium</keyword>
<keyword evidence="3" id="KW-0963">Cytoplasm</keyword>
<feature type="domain" description="Nucleoside diphosphate kinase-like" evidence="15">
    <location>
        <begin position="616"/>
        <end position="755"/>
    </location>
</feature>
<feature type="chain" id="PRO_5012136058" description="Nucleoside diphosphate kinase" evidence="14">
    <location>
        <begin position="16"/>
        <end position="1423"/>
    </location>
</feature>
<dbReference type="PANTHER" id="PTHR46161:SF3">
    <property type="entry name" value="NUCLEOSIDE DIPHOSPHATE KINASE DDB_G0292928-RELATED"/>
    <property type="match status" value="1"/>
</dbReference>
<feature type="binding site" evidence="11">
    <location>
        <position position="730"/>
    </location>
    <ligand>
        <name>ATP</name>
        <dbReference type="ChEBI" id="CHEBI:30616"/>
    </ligand>
</feature>
<feature type="binding site" evidence="11">
    <location>
        <position position="1217"/>
    </location>
    <ligand>
        <name>ATP</name>
        <dbReference type="ChEBI" id="CHEBI:30616"/>
    </ligand>
</feature>
<evidence type="ECO:0000313" key="16">
    <source>
        <dbReference type="EMBL" id="KNC98195.1"/>
    </source>
</evidence>
<dbReference type="EMBL" id="KQ257461">
    <property type="protein sequence ID" value="KNC98195.1"/>
    <property type="molecule type" value="Genomic_DNA"/>
</dbReference>
<feature type="binding site" evidence="11">
    <location>
        <position position="1111"/>
    </location>
    <ligand>
        <name>ATP</name>
        <dbReference type="ChEBI" id="CHEBI:30616"/>
    </ligand>
</feature>
<evidence type="ECO:0000313" key="17">
    <source>
        <dbReference type="Proteomes" id="UP000053201"/>
    </source>
</evidence>
<protein>
    <recommendedName>
        <fullName evidence="2">Nucleoside diphosphate kinase</fullName>
    </recommendedName>
</protein>
<keyword evidence="4" id="KW-0808">Transferase</keyword>
<evidence type="ECO:0000256" key="5">
    <source>
        <dbReference type="ARBA" id="ARBA00022723"/>
    </source>
</evidence>
<dbReference type="GO" id="GO:0006228">
    <property type="term" value="P:UTP biosynthetic process"/>
    <property type="evidence" value="ECO:0007669"/>
    <property type="project" value="InterPro"/>
</dbReference>
<feature type="binding site" evidence="11">
    <location>
        <position position="672"/>
    </location>
    <ligand>
        <name>ATP</name>
        <dbReference type="ChEBI" id="CHEBI:30616"/>
    </ligand>
</feature>
<dbReference type="PROSITE" id="PS51374">
    <property type="entry name" value="NDPK_LIKE"/>
    <property type="match status" value="6"/>
</dbReference>
<comment type="similarity">
    <text evidence="1 11 12">Belongs to the NDK family.</text>
</comment>
<evidence type="ECO:0000256" key="8">
    <source>
        <dbReference type="ARBA" id="ARBA00022840"/>
    </source>
</evidence>
<feature type="active site" description="Pros-phosphohistidine intermediate" evidence="11">
    <location>
        <position position="1073"/>
    </location>
</feature>
<dbReference type="PANTHER" id="PTHR46161">
    <property type="entry name" value="NUCLEOSIDE DIPHOSPHATE KINASE"/>
    <property type="match status" value="1"/>
</dbReference>
<evidence type="ECO:0000256" key="10">
    <source>
        <dbReference type="ARBA" id="ARBA00023080"/>
    </source>
</evidence>
<dbReference type="InterPro" id="IPR001564">
    <property type="entry name" value="Nucleoside_diP_kinase"/>
</dbReference>
<keyword evidence="5" id="KW-0479">Metal-binding</keyword>
<dbReference type="InterPro" id="IPR036249">
    <property type="entry name" value="Thioredoxin-like_sf"/>
</dbReference>
<dbReference type="InterPro" id="IPR036850">
    <property type="entry name" value="NDK-like_dom_sf"/>
</dbReference>
<evidence type="ECO:0000256" key="1">
    <source>
        <dbReference type="ARBA" id="ARBA00008142"/>
    </source>
</evidence>
<feature type="domain" description="Nucleoside diphosphate kinase-like" evidence="15">
    <location>
        <begin position="957"/>
        <end position="1095"/>
    </location>
</feature>
<evidence type="ECO:0000256" key="13">
    <source>
        <dbReference type="SAM" id="MobiDB-lite"/>
    </source>
</evidence>
<dbReference type="Pfam" id="PF00085">
    <property type="entry name" value="Thioredoxin"/>
    <property type="match status" value="1"/>
</dbReference>
<feature type="binding site" evidence="11">
    <location>
        <position position="720"/>
    </location>
    <ligand>
        <name>ATP</name>
        <dbReference type="ChEBI" id="CHEBI:30616"/>
    </ligand>
</feature>
<feature type="binding site" evidence="11">
    <location>
        <position position="829"/>
    </location>
    <ligand>
        <name>ATP</name>
        <dbReference type="ChEBI" id="CHEBI:30616"/>
    </ligand>
</feature>
<dbReference type="SUPFAM" id="SSF54919">
    <property type="entry name" value="Nucleoside diphosphate kinase, NDK"/>
    <property type="match status" value="6"/>
</dbReference>
<dbReference type="SMART" id="SM00562">
    <property type="entry name" value="NDK"/>
    <property type="match status" value="6"/>
</dbReference>
<organism evidence="16 17">
    <name type="scientific">Spizellomyces punctatus (strain DAOM BR117)</name>
    <dbReference type="NCBI Taxonomy" id="645134"/>
    <lineage>
        <taxon>Eukaryota</taxon>
        <taxon>Fungi</taxon>
        <taxon>Fungi incertae sedis</taxon>
        <taxon>Chytridiomycota</taxon>
        <taxon>Chytridiomycota incertae sedis</taxon>
        <taxon>Chytridiomycetes</taxon>
        <taxon>Spizellomycetales</taxon>
        <taxon>Spizellomycetaceae</taxon>
        <taxon>Spizellomyces</taxon>
    </lineage>
</organism>
<gene>
    <name evidence="16" type="ORF">SPPG_06597</name>
</gene>
<dbReference type="InterPro" id="IPR013766">
    <property type="entry name" value="Thioredoxin_domain"/>
</dbReference>
<dbReference type="InterPro" id="IPR034907">
    <property type="entry name" value="NDK-like_dom"/>
</dbReference>
<keyword evidence="7" id="KW-0418">Kinase</keyword>
<feature type="binding site" evidence="11">
    <location>
        <position position="1193"/>
    </location>
    <ligand>
        <name>ATP</name>
        <dbReference type="ChEBI" id="CHEBI:30616"/>
    </ligand>
</feature>
<feature type="domain" description="Nucleoside diphosphate kinase-like" evidence="15">
    <location>
        <begin position="278"/>
        <end position="418"/>
    </location>
</feature>
<evidence type="ECO:0000256" key="2">
    <source>
        <dbReference type="ARBA" id="ARBA00017632"/>
    </source>
</evidence>
<dbReference type="Pfam" id="PF00334">
    <property type="entry name" value="NDK"/>
    <property type="match status" value="6"/>
</dbReference>
<evidence type="ECO:0000256" key="9">
    <source>
        <dbReference type="ARBA" id="ARBA00022842"/>
    </source>
</evidence>
<reference evidence="16 17" key="1">
    <citation type="submission" date="2009-08" db="EMBL/GenBank/DDBJ databases">
        <title>The Genome Sequence of Spizellomyces punctatus strain DAOM BR117.</title>
        <authorList>
            <consortium name="The Broad Institute Genome Sequencing Platform"/>
            <person name="Russ C."/>
            <person name="Cuomo C."/>
            <person name="Shea T."/>
            <person name="Young S.K."/>
            <person name="Zeng Q."/>
            <person name="Koehrsen M."/>
            <person name="Haas B."/>
            <person name="Borodovsky M."/>
            <person name="Guigo R."/>
            <person name="Alvarado L."/>
            <person name="Berlin A."/>
            <person name="Bochicchio J."/>
            <person name="Borenstein D."/>
            <person name="Chapman S."/>
            <person name="Chen Z."/>
            <person name="Engels R."/>
            <person name="Freedman E."/>
            <person name="Gellesch M."/>
            <person name="Goldberg J."/>
            <person name="Griggs A."/>
            <person name="Gujja S."/>
            <person name="Heiman D."/>
            <person name="Hepburn T."/>
            <person name="Howarth C."/>
            <person name="Jen D."/>
            <person name="Larson L."/>
            <person name="Lewis B."/>
            <person name="Mehta T."/>
            <person name="Park D."/>
            <person name="Pearson M."/>
            <person name="Roberts A."/>
            <person name="Saif S."/>
            <person name="Shenoy N."/>
            <person name="Sisk P."/>
            <person name="Stolte C."/>
            <person name="Sykes S."/>
            <person name="Thomson T."/>
            <person name="Walk T."/>
            <person name="White J."/>
            <person name="Yandava C."/>
            <person name="Burger G."/>
            <person name="Gray M.W."/>
            <person name="Holland P.W.H."/>
            <person name="King N."/>
            <person name="Lang F.B.F."/>
            <person name="Roger A.J."/>
            <person name="Ruiz-Trillo I."/>
            <person name="Lander E."/>
            <person name="Nusbaum C."/>
        </authorList>
    </citation>
    <scope>NUCLEOTIDE SEQUENCE [LARGE SCALE GENOMIC DNA]</scope>
    <source>
        <strain evidence="16 17">DAOM BR117</strain>
    </source>
</reference>
<feature type="domain" description="Nucleoside diphosphate kinase-like" evidence="15">
    <location>
        <begin position="1103"/>
        <end position="1243"/>
    </location>
</feature>
<feature type="binding site" evidence="11">
    <location>
        <position position="863"/>
    </location>
    <ligand>
        <name>ATP</name>
        <dbReference type="ChEBI" id="CHEBI:30616"/>
    </ligand>
</feature>
<evidence type="ECO:0000259" key="15">
    <source>
        <dbReference type="SMART" id="SM00562"/>
    </source>
</evidence>
<feature type="binding site" evidence="11">
    <location>
        <position position="1040"/>
    </location>
    <ligand>
        <name>ATP</name>
        <dbReference type="ChEBI" id="CHEBI:30616"/>
    </ligand>
</feature>
<feature type="active site" description="Pros-phosphohistidine intermediate" evidence="11">
    <location>
        <position position="551"/>
    </location>
</feature>
<keyword evidence="8" id="KW-0067">ATP-binding</keyword>
<feature type="binding site" evidence="11">
    <location>
        <position position="624"/>
    </location>
    <ligand>
        <name>ATP</name>
        <dbReference type="ChEBI" id="CHEBI:30616"/>
    </ligand>
</feature>
<feature type="domain" description="Nucleoside diphosphate kinase-like" evidence="15">
    <location>
        <begin position="434"/>
        <end position="573"/>
    </location>
</feature>
<feature type="binding site" evidence="11">
    <location>
        <position position="1070"/>
    </location>
    <ligand>
        <name>ATP</name>
        <dbReference type="ChEBI" id="CHEBI:30616"/>
    </ligand>
</feature>
<dbReference type="PRINTS" id="PR01243">
    <property type="entry name" value="NUCDPKINASE"/>
</dbReference>
<name>A0A0L0H9H3_SPIPD</name>
<proteinExistence type="inferred from homology"/>
<feature type="region of interest" description="Disordered" evidence="13">
    <location>
        <begin position="582"/>
        <end position="613"/>
    </location>
</feature>
<feature type="binding site" evidence="11">
    <location>
        <position position="1060"/>
    </location>
    <ligand>
        <name>ATP</name>
        <dbReference type="ChEBI" id="CHEBI:30616"/>
    </ligand>
</feature>
<evidence type="ECO:0000256" key="12">
    <source>
        <dbReference type="RuleBase" id="RU004011"/>
    </source>
</evidence>
<evidence type="ECO:0000256" key="14">
    <source>
        <dbReference type="SAM" id="SignalP"/>
    </source>
</evidence>
<feature type="binding site" evidence="11">
    <location>
        <position position="1046"/>
    </location>
    <ligand>
        <name>ATP</name>
        <dbReference type="ChEBI" id="CHEBI:30616"/>
    </ligand>
</feature>
<feature type="signal peptide" evidence="14">
    <location>
        <begin position="1"/>
        <end position="15"/>
    </location>
</feature>
<dbReference type="InterPro" id="IPR023005">
    <property type="entry name" value="Nucleoside_diP_kinase_AS"/>
</dbReference>
<evidence type="ECO:0000256" key="7">
    <source>
        <dbReference type="ARBA" id="ARBA00022777"/>
    </source>
</evidence>
<feature type="binding site" evidence="11">
    <location>
        <position position="1207"/>
    </location>
    <ligand>
        <name>ATP</name>
        <dbReference type="ChEBI" id="CHEBI:30616"/>
    </ligand>
</feature>
<dbReference type="InParanoid" id="A0A0L0H9H3"/>
<evidence type="ECO:0000256" key="6">
    <source>
        <dbReference type="ARBA" id="ARBA00022741"/>
    </source>
</evidence>
<feature type="binding site" evidence="11">
    <location>
        <position position="700"/>
    </location>
    <ligand>
        <name>ATP</name>
        <dbReference type="ChEBI" id="CHEBI:30616"/>
    </ligand>
</feature>
<dbReference type="Proteomes" id="UP000053201">
    <property type="component" value="Unassembled WGS sequence"/>
</dbReference>
<dbReference type="PROSITE" id="PS00469">
    <property type="entry name" value="NDPK"/>
    <property type="match status" value="4"/>
</dbReference>
<evidence type="ECO:0000256" key="11">
    <source>
        <dbReference type="PROSITE-ProRule" id="PRU00706"/>
    </source>
</evidence>
<feature type="region of interest" description="Disordered" evidence="13">
    <location>
        <begin position="257"/>
        <end position="277"/>
    </location>
</feature>
<feature type="binding site" evidence="11">
    <location>
        <position position="781"/>
    </location>
    <ligand>
        <name>ATP</name>
        <dbReference type="ChEBI" id="CHEBI:30616"/>
    </ligand>
</feature>
<dbReference type="RefSeq" id="XP_016606235.1">
    <property type="nucleotide sequence ID" value="XM_016754798.1"/>
</dbReference>
<keyword evidence="17" id="KW-1185">Reference proteome</keyword>
<dbReference type="OrthoDB" id="2162449at2759"/>
<feature type="compositionally biased region" description="Low complexity" evidence="13">
    <location>
        <begin position="1271"/>
        <end position="1285"/>
    </location>
</feature>
<accession>A0A0L0H9H3</accession>
<dbReference type="Gene3D" id="3.40.30.10">
    <property type="entry name" value="Glutaredoxin"/>
    <property type="match status" value="1"/>
</dbReference>
<feature type="active site" description="Pros-phosphohistidine intermediate" evidence="11">
    <location>
        <position position="1220"/>
    </location>
</feature>
<feature type="compositionally biased region" description="Polar residues" evidence="13">
    <location>
        <begin position="1286"/>
        <end position="1322"/>
    </location>
</feature>
<feature type="domain" description="Nucleoside diphosphate kinase-like" evidence="15">
    <location>
        <begin position="773"/>
        <end position="912"/>
    </location>
</feature>
<feature type="binding site" evidence="11">
    <location>
        <position position="1012"/>
    </location>
    <ligand>
        <name>ATP</name>
        <dbReference type="ChEBI" id="CHEBI:30616"/>
    </ligand>
</feature>
<dbReference type="eggNOG" id="KOG0888">
    <property type="taxonomic scope" value="Eukaryota"/>
</dbReference>
<dbReference type="eggNOG" id="KOG0907">
    <property type="taxonomic scope" value="Eukaryota"/>
</dbReference>
<sequence length="1423" mass="154651">MVRLVLLVFLFPLLALQLYNHREAACRVIDSYIESSPLLTFVAHSSFAHWIAPCLAPGFVKGPKQYLSSQSSRHHSPDPDQAQLGGADQEDCIPCSQLQDPYSRGKPSQKDMSAHAKRVELQGTISVTTDAEWEALLSKPGLTVVDVYAKWAGPCEPMQNIFKRLKLDFGDEVTFVMAQTDAIDVLSKFRDKSCPLFLFFFNGVLVKMVKGANAPMVEKVIKDQLELEEKRMPHIPLVLDDLPNALTISNMETESPISVTSQDALSPTSVVSPTTGPSEQTLAIIKPEAMAPGIVSSILDIIRRNRFDIVKKKKCWLTPEQVEELYREHEKAPYFQGVLTHMSTAPVLALVLAKDNAVQEWRKIMGPANSGRARDDAPSSIRALHGTDNRLNAVYGSETPEAAQNEIELLFGSASAVFEIPLTDRDITPTSGQPEKTLAIIKPDMIDGEKVDAIVERIVCRGYQVLKRENVHLSPDEAAELYSHQKEMPYFNDAVAFMASGPVVALVLKGDDVIRGWREMIGPTDPEIARREMPMSIRAVFGTDPVRNAVHGAESADGAVREIGQLFPNVLMRTESAIFGTRPSTGAGASRPDLAADAAAKTTEHSTSQNDITSRTERTCALIKPDAYAAGKKDEIVEKIKLAGFAIVAEKEVEMAREMAEEFYKEHHGKPFYDELVAWMSSTPIYAMVLENDTAITAWRELAGPTNSIKAKEIAPESIRALYGTDGSHNAVHGSDSPGSAEREIRIIFGDSVRPFPAVNLASKTHLATRPLVERTLALIKPDAFGSGKKDEIVNRIKEQGFAIVRESEVQWTEDKAKEFYKEHEGKGFYDQLVGWMSSAPIYAIVLEKEGAIAGWRELAGPTNSERAREMAPNSIRALYGKDGSHNAVHGSDSPQSAEREIRIVFGDTVSPFPSVQGAKPAVAASGSVSVLAHTGPETQDPIQPVNAQLNGDVRRLERTLALIKPDAHSLHKEAILTRVQEAGFIIVKESEIQFSPDMAKEFYKEHAGKGFYESLVEWMSSAPVYAMVLEREDAIQAWRDLAGPTNAEKAREIAPNSIRALFGTDGSKNAVHGSDSPSSAAREIHVIFGDAVSPYPSGRPTLERTLALLKPDVASTTHKDEIISRIRQQGFTILHEKEVLLSRQRAMEFYKEHDGKPFYNELVEWMSSAPIYAMVLEREGAVLKWRELAGATDPAKAKETAPNSIRALYGSSQTHNAVHGSDSLASSAREISILFPELGASPSEPEPSDSSATNQNAKQTIVTPRPPATTKPTASSPSRASSTTNITRKSTATLATRAASQKSLAGTNSKPGSRVGSTTALDASRKAAVSKPASRAASKPSSRVASKQDLAGDAKKTRASGLRSSTVAMDAEQDKGGEKDALAAAFEPAGHVTTHPGEGMDKVPVEGDAGPGIMEDPTNVTV</sequence>
<dbReference type="STRING" id="645134.A0A0L0H9H3"/>
<keyword evidence="6" id="KW-0547">Nucleotide-binding</keyword>
<feature type="compositionally biased region" description="Low complexity" evidence="13">
    <location>
        <begin position="587"/>
        <end position="600"/>
    </location>
</feature>
<dbReference type="SUPFAM" id="SSF52833">
    <property type="entry name" value="Thioredoxin-like"/>
    <property type="match status" value="1"/>
</dbReference>
<dbReference type="GO" id="GO:0004550">
    <property type="term" value="F:nucleoside diphosphate kinase activity"/>
    <property type="evidence" value="ECO:0007669"/>
    <property type="project" value="InterPro"/>
</dbReference>
<dbReference type="GO" id="GO:0005524">
    <property type="term" value="F:ATP binding"/>
    <property type="evidence" value="ECO:0007669"/>
    <property type="project" value="UniProtKB-KW"/>
</dbReference>
<feature type="active site" description="Pros-phosphohistidine intermediate" evidence="11">
    <location>
        <position position="890"/>
    </location>
</feature>
<feature type="binding site" evidence="11">
    <location>
        <position position="877"/>
    </location>
    <ligand>
        <name>ATP</name>
        <dbReference type="ChEBI" id="CHEBI:30616"/>
    </ligand>
</feature>
<evidence type="ECO:0000256" key="3">
    <source>
        <dbReference type="ARBA" id="ARBA00022490"/>
    </source>
</evidence>
<feature type="region of interest" description="Disordered" evidence="13">
    <location>
        <begin position="1392"/>
        <end position="1423"/>
    </location>
</feature>
<feature type="binding site" evidence="11">
    <location>
        <position position="857"/>
    </location>
    <ligand>
        <name>ATP</name>
        <dbReference type="ChEBI" id="CHEBI:30616"/>
    </ligand>
</feature>
<feature type="binding site" evidence="11">
    <location>
        <position position="1159"/>
    </location>
    <ligand>
        <name>ATP</name>
        <dbReference type="ChEBI" id="CHEBI:30616"/>
    </ligand>
</feature>
<dbReference type="Gene3D" id="3.30.70.141">
    <property type="entry name" value="Nucleoside diphosphate kinase-like domain"/>
    <property type="match status" value="6"/>
</dbReference>
<evidence type="ECO:0000256" key="4">
    <source>
        <dbReference type="ARBA" id="ARBA00022679"/>
    </source>
</evidence>
<dbReference type="GeneID" id="27689889"/>
<feature type="binding site" evidence="11">
    <location>
        <position position="965"/>
    </location>
    <ligand>
        <name>ATP</name>
        <dbReference type="ChEBI" id="CHEBI:30616"/>
    </ligand>
</feature>
<feature type="region of interest" description="Disordered" evidence="13">
    <location>
        <begin position="1239"/>
        <end position="1380"/>
    </location>
</feature>
<feature type="active site" description="Pros-phosphohistidine intermediate" evidence="11">
    <location>
        <position position="733"/>
    </location>
</feature>
<comment type="caution">
    <text evidence="11">Lacks conserved residue(s) required for the propagation of feature annotation.</text>
</comment>